<keyword evidence="1" id="KW-0378">Hydrolase</keyword>
<dbReference type="EMBL" id="LC727636">
    <property type="protein sequence ID" value="BDR61263.1"/>
    <property type="molecule type" value="mRNA"/>
</dbReference>
<organism evidence="1">
    <name type="scientific">Enchytraeus japonensis</name>
    <dbReference type="NCBI Taxonomy" id="228735"/>
    <lineage>
        <taxon>Eukaryota</taxon>
        <taxon>Metazoa</taxon>
        <taxon>Spiralia</taxon>
        <taxon>Lophotrochozoa</taxon>
        <taxon>Annelida</taxon>
        <taxon>Clitellata</taxon>
        <taxon>Oligochaeta</taxon>
        <taxon>Enchytraeida</taxon>
        <taxon>Enchytraeidae</taxon>
        <taxon>Enchytraeus</taxon>
    </lineage>
</organism>
<dbReference type="InterPro" id="IPR027417">
    <property type="entry name" value="P-loop_NTPase"/>
</dbReference>
<keyword evidence="1" id="KW-0347">Helicase</keyword>
<evidence type="ECO:0000313" key="1">
    <source>
        <dbReference type="EMBL" id="BDR61263.1"/>
    </source>
</evidence>
<name>A0AAT9FG62_9ANNE</name>
<dbReference type="PANTHER" id="PTHR47958">
    <property type="entry name" value="ATP-DEPENDENT RNA HELICASE DBP3"/>
    <property type="match status" value="1"/>
</dbReference>
<gene>
    <name evidence="1" type="primary">Ej-pl10</name>
</gene>
<protein>
    <submittedName>
        <fullName evidence="1">ATP-dependent RNA helicase</fullName>
    </submittedName>
</protein>
<proteinExistence type="evidence at transcript level"/>
<dbReference type="AlphaFoldDB" id="A0AAT9FG62"/>
<keyword evidence="1" id="KW-0547">Nucleotide-binding</keyword>
<sequence length="184" mass="20354">MPGCIEEYVHRIGRTGRVGNLGLATSFFNDKNKPITKDLVELLVESHQDVPKWLEEQAYRTPHPTGSYKRPPGKRFNTTFASRDYRQHPQHPQPGLQQHMIPTNPAALQAQVQAPTQYNPQAMQGGLARAPQQHAVMYNPQQSQAAPQQAAQAGYILGGYGYPTYPQAAMGQGAEWWTGGYGGN</sequence>
<reference evidence="1" key="1">
    <citation type="submission" date="2024-06" db="EMBL/GenBank/DDBJ databases">
        <title>Accumulation of soxC-expressing cells facilitated by MMPreg in the blastema formation in annelid Enchytraeus japonensis.</title>
        <authorList>
            <person name="Yamaguchi S."/>
            <person name="Fujita T."/>
        </authorList>
    </citation>
    <scope>NUCLEOTIDE SEQUENCE</scope>
</reference>
<accession>A0AAT9FG62</accession>
<dbReference type="Gene3D" id="3.40.50.300">
    <property type="entry name" value="P-loop containing nucleotide triphosphate hydrolases"/>
    <property type="match status" value="1"/>
</dbReference>
<keyword evidence="1" id="KW-0067">ATP-binding</keyword>
<dbReference type="SUPFAM" id="SSF52540">
    <property type="entry name" value="P-loop containing nucleoside triphosphate hydrolases"/>
    <property type="match status" value="1"/>
</dbReference>
<dbReference type="GO" id="GO:0004386">
    <property type="term" value="F:helicase activity"/>
    <property type="evidence" value="ECO:0007669"/>
    <property type="project" value="UniProtKB-KW"/>
</dbReference>